<dbReference type="Pfam" id="PF04101">
    <property type="entry name" value="Glyco_tran_28_C"/>
    <property type="match status" value="1"/>
</dbReference>
<evidence type="ECO:0000256" key="2">
    <source>
        <dbReference type="ARBA" id="ARBA00006962"/>
    </source>
</evidence>
<dbReference type="SUPFAM" id="SSF53756">
    <property type="entry name" value="UDP-Glycosyltransferase/glycogen phosphorylase"/>
    <property type="match status" value="1"/>
</dbReference>
<dbReference type="PANTHER" id="PTHR12867:SF6">
    <property type="entry name" value="N-ACETYLGLUCOSAMINYLDIPHOSPHODOLICHOL N-ACETYLGLUCOSAMINYLTRANSFERASE"/>
    <property type="match status" value="1"/>
</dbReference>
<accession>A0A0D0VJN8</accession>
<keyword evidence="8 12" id="KW-0256">Endoplasmic reticulum</keyword>
<dbReference type="InterPro" id="IPR039042">
    <property type="entry name" value="Alg13-like"/>
</dbReference>
<evidence type="ECO:0000313" key="15">
    <source>
        <dbReference type="EMBL" id="KIR46724.1"/>
    </source>
</evidence>
<evidence type="ECO:0000256" key="3">
    <source>
        <dbReference type="ARBA" id="ARBA00011198"/>
    </source>
</evidence>
<comment type="subcellular location">
    <subcellularLocation>
        <location evidence="1 12">Endoplasmic reticulum</location>
    </subcellularLocation>
</comment>
<gene>
    <name evidence="12" type="primary">ALG13</name>
    <name evidence="15" type="ORF">I312_04215</name>
</gene>
<dbReference type="EC" id="2.4.1.141" evidence="4 12"/>
<sequence length="204" mass="22379">MSHPFTLLVTVGSTLFPSLTSHILLPAFLSLLQSLGVQRLVVQYGRAELELENNVKRTLSVNSQGVGRGVWSDSDGDGDGDGAQDKKETGMVVEVMRFTSDFEGLVKNSDAVISHAGSGSILTVLRQSPPIPLLIVPNRSLMDDHQSELADELYKDGYVMVASVGDLEDKVQPFLKLWPSQAKLFPQMRKEVFRGVIDDLMGYD</sequence>
<evidence type="ECO:0000256" key="11">
    <source>
        <dbReference type="ARBA" id="ARBA00048184"/>
    </source>
</evidence>
<dbReference type="GO" id="GO:0004577">
    <property type="term" value="F:N-acetylglucosaminyldiphosphodolichol N-acetylglucosaminyltransferase activity"/>
    <property type="evidence" value="ECO:0007669"/>
    <property type="project" value="UniProtKB-EC"/>
</dbReference>
<dbReference type="PANTHER" id="PTHR12867">
    <property type="entry name" value="GLYCOSYL TRANSFERASE-RELATED"/>
    <property type="match status" value="1"/>
</dbReference>
<comment type="similarity">
    <text evidence="2 12">Belongs to the glycosyltransferase 28 family.</text>
</comment>
<keyword evidence="6 12" id="KW-0328">Glycosyltransferase</keyword>
<protein>
    <recommendedName>
        <fullName evidence="5 12">UDP-N-acetylglucosamine transferase subunit ALG13</fullName>
        <ecNumber evidence="4 12">2.4.1.141</ecNumber>
    </recommendedName>
    <alternativeName>
        <fullName evidence="10 12">Asparagine-linked glycosylation protein 13</fullName>
    </alternativeName>
</protein>
<dbReference type="EMBL" id="KN847983">
    <property type="protein sequence ID" value="KIR46724.1"/>
    <property type="molecule type" value="Genomic_DNA"/>
</dbReference>
<dbReference type="AlphaFoldDB" id="A0A0D0VJN8"/>
<evidence type="ECO:0000256" key="4">
    <source>
        <dbReference type="ARBA" id="ARBA00012614"/>
    </source>
</evidence>
<dbReference type="GO" id="GO:0005783">
    <property type="term" value="C:endoplasmic reticulum"/>
    <property type="evidence" value="ECO:0007669"/>
    <property type="project" value="UniProtKB-SubCell"/>
</dbReference>
<comment type="catalytic activity">
    <reaction evidence="11">
        <text>an N-acetyl-alpha-D-glucosaminyl-diphospho-di-trans,poly-cis-dolichol + UDP-N-acetyl-alpha-D-glucosamine = an N,N'-diacetylchitobiosyl-diphospho-di-trans,poly-cis-dolichol + UDP + H(+)</text>
        <dbReference type="Rhea" id="RHEA:23380"/>
        <dbReference type="Rhea" id="RHEA-COMP:19507"/>
        <dbReference type="Rhea" id="RHEA-COMP:19510"/>
        <dbReference type="ChEBI" id="CHEBI:15378"/>
        <dbReference type="ChEBI" id="CHEBI:57269"/>
        <dbReference type="ChEBI" id="CHEBI:57705"/>
        <dbReference type="ChEBI" id="CHEBI:58223"/>
        <dbReference type="ChEBI" id="CHEBI:58427"/>
        <dbReference type="EC" id="2.4.1.141"/>
    </reaction>
</comment>
<dbReference type="Gene3D" id="3.40.50.2000">
    <property type="entry name" value="Glycogen Phosphorylase B"/>
    <property type="match status" value="1"/>
</dbReference>
<name>A0A0D0VJN8_CRYGA</name>
<evidence type="ECO:0000256" key="8">
    <source>
        <dbReference type="ARBA" id="ARBA00022824"/>
    </source>
</evidence>
<keyword evidence="7 12" id="KW-0808">Transferase</keyword>
<comment type="subunit">
    <text evidence="3 12">Heterodimer with ALG14 to form a functional enzyme.</text>
</comment>
<dbReference type="GO" id="GO:0006488">
    <property type="term" value="P:dolichol-linked oligosaccharide biosynthetic process"/>
    <property type="evidence" value="ECO:0007669"/>
    <property type="project" value="InterPro"/>
</dbReference>
<feature type="domain" description="Glycosyl transferase family 28 C-terminal" evidence="14">
    <location>
        <begin position="87"/>
        <end position="190"/>
    </location>
</feature>
<feature type="region of interest" description="Disordered" evidence="13">
    <location>
        <begin position="67"/>
        <end position="86"/>
    </location>
</feature>
<evidence type="ECO:0000259" key="14">
    <source>
        <dbReference type="Pfam" id="PF04101"/>
    </source>
</evidence>
<evidence type="ECO:0000256" key="6">
    <source>
        <dbReference type="ARBA" id="ARBA00022676"/>
    </source>
</evidence>
<evidence type="ECO:0000256" key="12">
    <source>
        <dbReference type="RuleBase" id="RU362128"/>
    </source>
</evidence>
<reference evidence="15" key="1">
    <citation type="submission" date="2015-01" db="EMBL/GenBank/DDBJ databases">
        <title>The Genome Sequence of Cryptococcus gattii CA1280.</title>
        <authorList>
            <consortium name="The Broad Institute Genomics Platform"/>
            <person name="Cuomo C."/>
            <person name="Litvintseva A."/>
            <person name="Chen Y."/>
            <person name="Heitman J."/>
            <person name="Sun S."/>
            <person name="Springer D."/>
            <person name="Dromer F."/>
            <person name="Young S."/>
            <person name="Zeng Q."/>
            <person name="Gargeya S."/>
            <person name="Abouelleil A."/>
            <person name="Alvarado L."/>
            <person name="Chapman S.B."/>
            <person name="Gainer-Dewar J."/>
            <person name="Goldberg J."/>
            <person name="Griggs A."/>
            <person name="Gujja S."/>
            <person name="Hansen M."/>
            <person name="Howarth C."/>
            <person name="Imamovic A."/>
            <person name="Larimer J."/>
            <person name="Murphy C."/>
            <person name="Naylor J."/>
            <person name="Pearson M."/>
            <person name="Priest M."/>
            <person name="Roberts A."/>
            <person name="Saif S."/>
            <person name="Shea T."/>
            <person name="Sykes S."/>
            <person name="Wortman J."/>
            <person name="Nusbaum C."/>
            <person name="Birren B."/>
        </authorList>
    </citation>
    <scope>NUCLEOTIDE SEQUENCE [LARGE SCALE GENOMIC DNA]</scope>
    <source>
        <strain evidence="15">CA1280</strain>
    </source>
</reference>
<evidence type="ECO:0000256" key="10">
    <source>
        <dbReference type="ARBA" id="ARBA00032061"/>
    </source>
</evidence>
<dbReference type="OrthoDB" id="20273at2759"/>
<evidence type="ECO:0000256" key="7">
    <source>
        <dbReference type="ARBA" id="ARBA00022679"/>
    </source>
</evidence>
<dbReference type="InterPro" id="IPR007235">
    <property type="entry name" value="Glyco_trans_28_C"/>
</dbReference>
<proteinExistence type="inferred from homology"/>
<evidence type="ECO:0000256" key="5">
    <source>
        <dbReference type="ARBA" id="ARBA00017468"/>
    </source>
</evidence>
<comment type="function">
    <text evidence="9 12">Involved in protein N-glycosylation. Essential for the second step of the dolichol-linked oligosaccharide pathway.</text>
</comment>
<dbReference type="HOGENOM" id="CLU_085408_2_2_1"/>
<organism evidence="15">
    <name type="scientific">Cryptococcus bacillisporus CA1280</name>
    <dbReference type="NCBI Taxonomy" id="1296109"/>
    <lineage>
        <taxon>Eukaryota</taxon>
        <taxon>Fungi</taxon>
        <taxon>Dikarya</taxon>
        <taxon>Basidiomycota</taxon>
        <taxon>Agaricomycotina</taxon>
        <taxon>Tremellomycetes</taxon>
        <taxon>Tremellales</taxon>
        <taxon>Cryptococcaceae</taxon>
        <taxon>Cryptococcus</taxon>
        <taxon>Cryptococcus gattii species complex</taxon>
    </lineage>
</organism>
<evidence type="ECO:0000256" key="13">
    <source>
        <dbReference type="SAM" id="MobiDB-lite"/>
    </source>
</evidence>
<evidence type="ECO:0000256" key="9">
    <source>
        <dbReference type="ARBA" id="ARBA00024804"/>
    </source>
</evidence>
<evidence type="ECO:0000256" key="1">
    <source>
        <dbReference type="ARBA" id="ARBA00004240"/>
    </source>
</evidence>